<sequence>MRSNRVNLSDSEQTVALKFSMPVTDVSLTIEDLDRDRGLTRDFQDEVYIPSDAAMFTQHEAGSRVIGRGSPSAPFRAADDVFGDVNGPDYAVTLRWAGPVRAITIGYRQGVLANLSTTPTVWFSPVTFTPPAGS</sequence>
<evidence type="ECO:0000313" key="2">
    <source>
        <dbReference type="Proteomes" id="UP000218598"/>
    </source>
</evidence>
<proteinExistence type="predicted"/>
<protein>
    <submittedName>
        <fullName evidence="1">Uncharacterized protein</fullName>
    </submittedName>
</protein>
<organism evidence="1 2">
    <name type="scientific">Brachybacterium alimentarium</name>
    <dbReference type="NCBI Taxonomy" id="47845"/>
    <lineage>
        <taxon>Bacteria</taxon>
        <taxon>Bacillati</taxon>
        <taxon>Actinomycetota</taxon>
        <taxon>Actinomycetes</taxon>
        <taxon>Micrococcales</taxon>
        <taxon>Dermabacteraceae</taxon>
        <taxon>Brachybacterium</taxon>
    </lineage>
</organism>
<dbReference type="Proteomes" id="UP000218598">
    <property type="component" value="Unassembled WGS sequence"/>
</dbReference>
<keyword evidence="2" id="KW-1185">Reference proteome</keyword>
<dbReference type="EMBL" id="NRGR01000012">
    <property type="protein sequence ID" value="PCC39732.1"/>
    <property type="molecule type" value="Genomic_DNA"/>
</dbReference>
<accession>A0A2A3YJ03</accession>
<name>A0A2A3YJ03_9MICO</name>
<evidence type="ECO:0000313" key="1">
    <source>
        <dbReference type="EMBL" id="PCC39732.1"/>
    </source>
</evidence>
<comment type="caution">
    <text evidence="1">The sequence shown here is derived from an EMBL/GenBank/DDBJ whole genome shotgun (WGS) entry which is preliminary data.</text>
</comment>
<reference evidence="1 2" key="1">
    <citation type="journal article" date="2017" name="Elife">
        <title>Extensive horizontal gene transfer in cheese-associated bacteria.</title>
        <authorList>
            <person name="Bonham K.S."/>
            <person name="Wolfe B.E."/>
            <person name="Dutton R.J."/>
        </authorList>
    </citation>
    <scope>NUCLEOTIDE SEQUENCE [LARGE SCALE GENOMIC DNA]</scope>
    <source>
        <strain evidence="1 2">341_9</strain>
    </source>
</reference>
<dbReference type="AlphaFoldDB" id="A0A2A3YJ03"/>
<gene>
    <name evidence="1" type="ORF">CIK66_07055</name>
</gene>